<dbReference type="Gene3D" id="3.40.50.2000">
    <property type="entry name" value="Glycogen Phosphorylase B"/>
    <property type="match status" value="2"/>
</dbReference>
<organism evidence="2 3">
    <name type="scientific">Ramlibacter montanisoli</name>
    <dbReference type="NCBI Taxonomy" id="2732512"/>
    <lineage>
        <taxon>Bacteria</taxon>
        <taxon>Pseudomonadati</taxon>
        <taxon>Pseudomonadota</taxon>
        <taxon>Betaproteobacteria</taxon>
        <taxon>Burkholderiales</taxon>
        <taxon>Comamonadaceae</taxon>
        <taxon>Ramlibacter</taxon>
    </lineage>
</organism>
<dbReference type="Pfam" id="PF00534">
    <property type="entry name" value="Glycos_transf_1"/>
    <property type="match status" value="1"/>
</dbReference>
<reference evidence="2 3" key="1">
    <citation type="submission" date="2020-05" db="EMBL/GenBank/DDBJ databases">
        <authorList>
            <person name="Khan S.A."/>
            <person name="Jeon C.O."/>
            <person name="Chun B.H."/>
        </authorList>
    </citation>
    <scope>NUCLEOTIDE SEQUENCE [LARGE SCALE GENOMIC DNA]</scope>
    <source>
        <strain evidence="2 3">B156</strain>
    </source>
</reference>
<dbReference type="PANTHER" id="PTHR45947">
    <property type="entry name" value="SULFOQUINOVOSYL TRANSFERASE SQD2"/>
    <property type="match status" value="1"/>
</dbReference>
<accession>A0A849KBU0</accession>
<dbReference type="RefSeq" id="WP_171562146.1">
    <property type="nucleotide sequence ID" value="NZ_JABFCS010000001.1"/>
</dbReference>
<protein>
    <submittedName>
        <fullName evidence="2">Glycosyltransferase</fullName>
    </submittedName>
</protein>
<comment type="caution">
    <text evidence="2">The sequence shown here is derived from an EMBL/GenBank/DDBJ whole genome shotgun (WGS) entry which is preliminary data.</text>
</comment>
<reference evidence="2 3" key="2">
    <citation type="submission" date="2020-06" db="EMBL/GenBank/DDBJ databases">
        <title>Ramlibacter rhizophilus sp. nov., isolated from rhizosphere soil of national flower Mugunghwa from South Korea.</title>
        <authorList>
            <person name="Zheng-Fei Y."/>
            <person name="Huan T."/>
        </authorList>
    </citation>
    <scope>NUCLEOTIDE SEQUENCE [LARGE SCALE GENOMIC DNA]</scope>
    <source>
        <strain evidence="2 3">B156</strain>
    </source>
</reference>
<dbReference type="PANTHER" id="PTHR45947:SF3">
    <property type="entry name" value="SULFOQUINOVOSYL TRANSFERASE SQD2"/>
    <property type="match status" value="1"/>
</dbReference>
<proteinExistence type="predicted"/>
<dbReference type="InterPro" id="IPR050194">
    <property type="entry name" value="Glycosyltransferase_grp1"/>
</dbReference>
<dbReference type="InterPro" id="IPR001296">
    <property type="entry name" value="Glyco_trans_1"/>
</dbReference>
<dbReference type="AlphaFoldDB" id="A0A849KBU0"/>
<evidence type="ECO:0000313" key="2">
    <source>
        <dbReference type="EMBL" id="NNU44880.1"/>
    </source>
</evidence>
<keyword evidence="2" id="KW-0808">Transferase</keyword>
<gene>
    <name evidence="2" type="ORF">HK415_19515</name>
</gene>
<evidence type="ECO:0000313" key="3">
    <source>
        <dbReference type="Proteomes" id="UP000552954"/>
    </source>
</evidence>
<dbReference type="SUPFAM" id="SSF53756">
    <property type="entry name" value="UDP-Glycosyltransferase/glycogen phosphorylase"/>
    <property type="match status" value="1"/>
</dbReference>
<dbReference type="GO" id="GO:0016757">
    <property type="term" value="F:glycosyltransferase activity"/>
    <property type="evidence" value="ECO:0007669"/>
    <property type="project" value="InterPro"/>
</dbReference>
<sequence>MPAPPDSLQAARVHFVHEWLTDWGGSEDVTRAMLRAVPGQALHATIDFLSPQNRAKFGEVPVRTTFLQKAPGIRKHFSHYLPLTPLAVETHDLRDAQVIVSSSHAVAKGVLTSAEQLHVSYVHSPMRYAWDLHHEYLDDYGLSRGVKGLLARYLFHRLRNWDRQTANNVDLFLANSRHVQRRIWRTYRRLARVLYPPVQVGRFRFEPRKGDHYVTVSRLVSYKRIDLLLEAFRAMPQRKLVVIGDGPEAPRLRAMCPPNVEMLGFQSDEAVQQHLGGARAFLFAAHEDFGISPVEAQACGTPVIAYGVGGSRETVRDLRSEARPTGLLFDAQTPASLQAAVEAFDAANIDPHDCRRWAEGFDEPVFQASFRAILEQAWAAWCRDPCSVEAGAGVPAGLEAPPRPLQA</sequence>
<feature type="domain" description="Glycosyl transferase family 1" evidence="1">
    <location>
        <begin position="211"/>
        <end position="352"/>
    </location>
</feature>
<keyword evidence="3" id="KW-1185">Reference proteome</keyword>
<evidence type="ECO:0000259" key="1">
    <source>
        <dbReference type="Pfam" id="PF00534"/>
    </source>
</evidence>
<dbReference type="Proteomes" id="UP000552954">
    <property type="component" value="Unassembled WGS sequence"/>
</dbReference>
<dbReference type="EMBL" id="JABFCS010000001">
    <property type="protein sequence ID" value="NNU44880.1"/>
    <property type="molecule type" value="Genomic_DNA"/>
</dbReference>
<name>A0A849KBU0_9BURK</name>